<dbReference type="Proteomes" id="UP001188597">
    <property type="component" value="Unassembled WGS sequence"/>
</dbReference>
<feature type="region of interest" description="Disordered" evidence="1">
    <location>
        <begin position="1"/>
        <end position="24"/>
    </location>
</feature>
<dbReference type="AlphaFoldDB" id="A0AA88W344"/>
<gene>
    <name evidence="4" type="ORF">RJ639_002840</name>
</gene>
<organism evidence="4 5">
    <name type="scientific">Escallonia herrerae</name>
    <dbReference type="NCBI Taxonomy" id="1293975"/>
    <lineage>
        <taxon>Eukaryota</taxon>
        <taxon>Viridiplantae</taxon>
        <taxon>Streptophyta</taxon>
        <taxon>Embryophyta</taxon>
        <taxon>Tracheophyta</taxon>
        <taxon>Spermatophyta</taxon>
        <taxon>Magnoliopsida</taxon>
        <taxon>eudicotyledons</taxon>
        <taxon>Gunneridae</taxon>
        <taxon>Pentapetalae</taxon>
        <taxon>asterids</taxon>
        <taxon>campanulids</taxon>
        <taxon>Escalloniales</taxon>
        <taxon>Escalloniaceae</taxon>
        <taxon>Escallonia</taxon>
    </lineage>
</organism>
<evidence type="ECO:0000313" key="5">
    <source>
        <dbReference type="Proteomes" id="UP001188597"/>
    </source>
</evidence>
<evidence type="ECO:0000259" key="3">
    <source>
        <dbReference type="Pfam" id="PF22936"/>
    </source>
</evidence>
<protein>
    <recommendedName>
        <fullName evidence="6">Retrotransposon Copia-like N-terminal domain-containing protein</fullName>
    </recommendedName>
</protein>
<reference evidence="4" key="1">
    <citation type="submission" date="2022-12" db="EMBL/GenBank/DDBJ databases">
        <title>Draft genome assemblies for two species of Escallonia (Escalloniales).</title>
        <authorList>
            <person name="Chanderbali A."/>
            <person name="Dervinis C."/>
            <person name="Anghel I."/>
            <person name="Soltis D."/>
            <person name="Soltis P."/>
            <person name="Zapata F."/>
        </authorList>
    </citation>
    <scope>NUCLEOTIDE SEQUENCE</scope>
    <source>
        <strain evidence="4">UCBG64.0493</strain>
        <tissue evidence="4">Leaf</tissue>
    </source>
</reference>
<feature type="domain" description="Retrotransposon Copia-like N-terminal" evidence="2">
    <location>
        <begin position="35"/>
        <end position="78"/>
    </location>
</feature>
<proteinExistence type="predicted"/>
<dbReference type="Pfam" id="PF14244">
    <property type="entry name" value="Retrotran_gag_3"/>
    <property type="match status" value="1"/>
</dbReference>
<keyword evidence="5" id="KW-1185">Reference proteome</keyword>
<dbReference type="PANTHER" id="PTHR37610:SF75">
    <property type="entry name" value="RETROTRANSPOSON COPIA-LIKE N-TERMINAL DOMAIN-CONTAINING PROTEIN"/>
    <property type="match status" value="1"/>
</dbReference>
<dbReference type="PANTHER" id="PTHR37610">
    <property type="entry name" value="CCHC-TYPE DOMAIN-CONTAINING PROTEIN"/>
    <property type="match status" value="1"/>
</dbReference>
<dbReference type="EMBL" id="JAVXUP010000910">
    <property type="protein sequence ID" value="KAK3018888.1"/>
    <property type="molecule type" value="Genomic_DNA"/>
</dbReference>
<dbReference type="InterPro" id="IPR054722">
    <property type="entry name" value="PolX-like_BBD"/>
</dbReference>
<comment type="caution">
    <text evidence="4">The sequence shown here is derived from an EMBL/GenBank/DDBJ whole genome shotgun (WGS) entry which is preliminary data.</text>
</comment>
<evidence type="ECO:0008006" key="6">
    <source>
        <dbReference type="Google" id="ProtNLM"/>
    </source>
</evidence>
<name>A0AA88W344_9ASTE</name>
<accession>A0AA88W344</accession>
<dbReference type="Pfam" id="PF22936">
    <property type="entry name" value="Pol_BBD"/>
    <property type="match status" value="1"/>
</dbReference>
<feature type="domain" description="Retrovirus-related Pol polyprotein from transposon TNT 1-94-like beta-barrel" evidence="3">
    <location>
        <begin position="175"/>
        <end position="227"/>
    </location>
</feature>
<evidence type="ECO:0000313" key="4">
    <source>
        <dbReference type="EMBL" id="KAK3018888.1"/>
    </source>
</evidence>
<sequence>MTGAWRSLDSSETTSSTLGGTLRPTMAHGGDHLSQLSFQLTSHKLTRKNYLEWAQSMKLAIDGRGKLGHLTGDVRQPATGDPSLSVWRPENSLIIVWLINSMEPTIGKPYLFLPTAKDVWEAIRLRFLKKKPLPSLREAFSEIRREEIRRKVMLTNPNPKPTVDVENSVLVVKGNEYGNKKIKIADGSLSLIAGTGSIVLSPSIILHDVLHVPKLSCNLLSISKLTNDLKCQANFYSSRCEFQEMVPKRMIGSVRASGGLYFFEDGTNSGKHVQSLSHDIDGNENGGTTGTKELLVYSRRNKFKEMRPMLHSTVKILYHRPFRTPLSLQMEQLKQRLASEFEIKDLGSLKFFSQNGDNSIKERHCSVTKKLGDNKGIQ</sequence>
<evidence type="ECO:0000256" key="1">
    <source>
        <dbReference type="SAM" id="MobiDB-lite"/>
    </source>
</evidence>
<dbReference type="InterPro" id="IPR029472">
    <property type="entry name" value="Copia-like_N"/>
</dbReference>
<feature type="compositionally biased region" description="Low complexity" evidence="1">
    <location>
        <begin position="7"/>
        <end position="22"/>
    </location>
</feature>
<evidence type="ECO:0000259" key="2">
    <source>
        <dbReference type="Pfam" id="PF14244"/>
    </source>
</evidence>